<organism evidence="1 2">
    <name type="scientific">Pleuronectes platessa</name>
    <name type="common">European plaice</name>
    <dbReference type="NCBI Taxonomy" id="8262"/>
    <lineage>
        <taxon>Eukaryota</taxon>
        <taxon>Metazoa</taxon>
        <taxon>Chordata</taxon>
        <taxon>Craniata</taxon>
        <taxon>Vertebrata</taxon>
        <taxon>Euteleostomi</taxon>
        <taxon>Actinopterygii</taxon>
        <taxon>Neopterygii</taxon>
        <taxon>Teleostei</taxon>
        <taxon>Neoteleostei</taxon>
        <taxon>Acanthomorphata</taxon>
        <taxon>Carangaria</taxon>
        <taxon>Pleuronectiformes</taxon>
        <taxon>Pleuronectoidei</taxon>
        <taxon>Pleuronectidae</taxon>
        <taxon>Pleuronectes</taxon>
    </lineage>
</organism>
<evidence type="ECO:0000313" key="2">
    <source>
        <dbReference type="Proteomes" id="UP001153269"/>
    </source>
</evidence>
<reference evidence="1" key="1">
    <citation type="submission" date="2020-03" db="EMBL/GenBank/DDBJ databases">
        <authorList>
            <person name="Weist P."/>
        </authorList>
    </citation>
    <scope>NUCLEOTIDE SEQUENCE</scope>
</reference>
<gene>
    <name evidence="1" type="ORF">PLEPLA_LOCUS47043</name>
</gene>
<protein>
    <submittedName>
        <fullName evidence="1">Uncharacterized protein</fullName>
    </submittedName>
</protein>
<dbReference type="Proteomes" id="UP001153269">
    <property type="component" value="Unassembled WGS sequence"/>
</dbReference>
<name>A0A9N7W2M4_PLEPL</name>
<keyword evidence="2" id="KW-1185">Reference proteome</keyword>
<dbReference type="AlphaFoldDB" id="A0A9N7W2M4"/>
<accession>A0A9N7W2M4</accession>
<comment type="caution">
    <text evidence="1">The sequence shown here is derived from an EMBL/GenBank/DDBJ whole genome shotgun (WGS) entry which is preliminary data.</text>
</comment>
<proteinExistence type="predicted"/>
<evidence type="ECO:0000313" key="1">
    <source>
        <dbReference type="EMBL" id="CAB1459206.1"/>
    </source>
</evidence>
<dbReference type="EMBL" id="CADEAL010004421">
    <property type="protein sequence ID" value="CAB1459206.1"/>
    <property type="molecule type" value="Genomic_DNA"/>
</dbReference>
<sequence length="135" mass="14645">MKNQQLLGSVKNPDKHSHQFPTESFLFDFAGTRPSLLSHDFSLHKHTSAADHLYLGHLTPQLSCSGGGTCLLQIQMLRPGSIIQHRPPGSRHFLCTPPTSIPTFIKAPMQQSARTLAAGSLASQGRAGLHLGSRK</sequence>